<sequence>MEIQAIEIGIPATDYWSMTFDEIMIQCSANKKIKERDIKEKAMLDYSLIQGILYAFNDPKNMPKAEKLYPILDEQKQVENKQPQELSEQKPYNADHDQAIFMEMARGVKRINKSKE</sequence>
<dbReference type="RefSeq" id="WP_166033144.1">
    <property type="nucleotide sequence ID" value="NZ_CP049887.1"/>
</dbReference>
<evidence type="ECO:0000313" key="1">
    <source>
        <dbReference type="EMBL" id="QIL47032.1"/>
    </source>
</evidence>
<dbReference type="AlphaFoldDB" id="A0A6G8AQ18"/>
<dbReference type="Proteomes" id="UP000501747">
    <property type="component" value="Chromosome"/>
</dbReference>
<dbReference type="EMBL" id="CP049887">
    <property type="protein sequence ID" value="QIL47032.1"/>
    <property type="molecule type" value="Genomic_DNA"/>
</dbReference>
<reference evidence="1 2" key="1">
    <citation type="submission" date="2020-03" db="EMBL/GenBank/DDBJ databases">
        <title>Vagococcus sp. nov., isolated from beetles.</title>
        <authorList>
            <person name="Hyun D.-W."/>
            <person name="Bae J.-W."/>
        </authorList>
    </citation>
    <scope>NUCLEOTIDE SEQUENCE [LARGE SCALE GENOMIC DNA]</scope>
    <source>
        <strain evidence="1 2">HDW17B</strain>
    </source>
</reference>
<protein>
    <submittedName>
        <fullName evidence="1">Uncharacterized protein</fullName>
    </submittedName>
</protein>
<proteinExistence type="predicted"/>
<name>A0A6G8AQ18_9ENTE</name>
<evidence type="ECO:0000313" key="2">
    <source>
        <dbReference type="Proteomes" id="UP000501747"/>
    </source>
</evidence>
<accession>A0A6G8AQ18</accession>
<dbReference type="KEGG" id="vhy:G7082_00045"/>
<organism evidence="1 2">
    <name type="scientific">Vagococcus hydrophili</name>
    <dbReference type="NCBI Taxonomy" id="2714947"/>
    <lineage>
        <taxon>Bacteria</taxon>
        <taxon>Bacillati</taxon>
        <taxon>Bacillota</taxon>
        <taxon>Bacilli</taxon>
        <taxon>Lactobacillales</taxon>
        <taxon>Enterococcaceae</taxon>
        <taxon>Vagococcus</taxon>
    </lineage>
</organism>
<gene>
    <name evidence="1" type="ORF">G7082_00045</name>
</gene>
<keyword evidence="2" id="KW-1185">Reference proteome</keyword>